<evidence type="ECO:0000256" key="1">
    <source>
        <dbReference type="ARBA" id="ARBA00004141"/>
    </source>
</evidence>
<evidence type="ECO:0000256" key="3">
    <source>
        <dbReference type="ARBA" id="ARBA00022692"/>
    </source>
</evidence>
<dbReference type="EMBL" id="CP046234">
    <property type="protein sequence ID" value="WFD46357.1"/>
    <property type="molecule type" value="Genomic_DNA"/>
</dbReference>
<keyword evidence="3 6" id="KW-0812">Transmembrane</keyword>
<keyword evidence="6" id="KW-0187">Copper transport</keyword>
<dbReference type="PANTHER" id="PTHR12483">
    <property type="entry name" value="SOLUTE CARRIER FAMILY 31 COPPER TRANSPORTERS"/>
    <property type="match status" value="1"/>
</dbReference>
<keyword evidence="6" id="KW-0406">Ion transport</keyword>
<keyword evidence="8" id="KW-1185">Reference proteome</keyword>
<sequence>MLTEFIRRWAREYDRYIIADATEQLMKEREKYPEEFSRNGFSGAFPIQQERSAARAPTSLMGRAIGSIFNPSFEPRQQSMRLRPTLVQQIVRSILYAIQFTSAYLIMLVIMSFNAYIFISVILGAMIGHFIASWDTLGALPYDATGHCATGGCAGEAPCGSPGSQLTVNECNRGPTKLPEAVPVTPAASGLPMEGEAAAINTRATAAMDDCCCAPRSSIG</sequence>
<keyword evidence="5 6" id="KW-0472">Membrane</keyword>
<keyword evidence="6" id="KW-0813">Transport</keyword>
<evidence type="ECO:0000256" key="6">
    <source>
        <dbReference type="RuleBase" id="RU367022"/>
    </source>
</evidence>
<accession>A0ABY8ELC1</accession>
<gene>
    <name evidence="7" type="primary">ctr4</name>
    <name evidence="7" type="ORF">GLX27_000992</name>
</gene>
<feature type="transmembrane region" description="Helical" evidence="6">
    <location>
        <begin position="116"/>
        <end position="134"/>
    </location>
</feature>
<keyword evidence="4 6" id="KW-1133">Transmembrane helix</keyword>
<protein>
    <recommendedName>
        <fullName evidence="6">Copper transport protein</fullName>
    </recommendedName>
</protein>
<dbReference type="Proteomes" id="UP000818624">
    <property type="component" value="Chromosome 1"/>
</dbReference>
<comment type="similarity">
    <text evidence="2 6">Belongs to the copper transporter (Ctr) (TC 1.A.56) family. SLC31A subfamily.</text>
</comment>
<evidence type="ECO:0000313" key="7">
    <source>
        <dbReference type="EMBL" id="WFD46357.1"/>
    </source>
</evidence>
<evidence type="ECO:0000256" key="2">
    <source>
        <dbReference type="ARBA" id="ARBA00006921"/>
    </source>
</evidence>
<evidence type="ECO:0000256" key="4">
    <source>
        <dbReference type="ARBA" id="ARBA00022989"/>
    </source>
</evidence>
<dbReference type="InterPro" id="IPR007274">
    <property type="entry name" value="Cop_transporter"/>
</dbReference>
<evidence type="ECO:0000313" key="8">
    <source>
        <dbReference type="Proteomes" id="UP000818624"/>
    </source>
</evidence>
<dbReference type="PANTHER" id="PTHR12483:SF73">
    <property type="entry name" value="COPPER TRANSPORT PROTEIN CTR3"/>
    <property type="match status" value="1"/>
</dbReference>
<organism evidence="7 8">
    <name type="scientific">Malassezia furfur</name>
    <name type="common">Pityriasis versicolor infection agent</name>
    <name type="synonym">Pityrosporum furfur</name>
    <dbReference type="NCBI Taxonomy" id="55194"/>
    <lineage>
        <taxon>Eukaryota</taxon>
        <taxon>Fungi</taxon>
        <taxon>Dikarya</taxon>
        <taxon>Basidiomycota</taxon>
        <taxon>Ustilaginomycotina</taxon>
        <taxon>Malasseziomycetes</taxon>
        <taxon>Malasseziales</taxon>
        <taxon>Malasseziaceae</taxon>
        <taxon>Malassezia</taxon>
    </lineage>
</organism>
<keyword evidence="6" id="KW-0186">Copper</keyword>
<dbReference type="Pfam" id="PF04145">
    <property type="entry name" value="Ctr"/>
    <property type="match status" value="1"/>
</dbReference>
<proteinExistence type="inferred from homology"/>
<comment type="subcellular location">
    <subcellularLocation>
        <location evidence="1 6">Membrane</location>
        <topology evidence="1 6">Multi-pass membrane protein</topology>
    </subcellularLocation>
</comment>
<evidence type="ECO:0000256" key="5">
    <source>
        <dbReference type="ARBA" id="ARBA00023136"/>
    </source>
</evidence>
<reference evidence="7 8" key="1">
    <citation type="journal article" date="2020" name="Elife">
        <title>Loss of centromere function drives karyotype evolution in closely related Malassezia species.</title>
        <authorList>
            <person name="Sankaranarayanan S.R."/>
            <person name="Ianiri G."/>
            <person name="Coelho M.A."/>
            <person name="Reza M.H."/>
            <person name="Thimmappa B.C."/>
            <person name="Ganguly P."/>
            <person name="Vadnala R.N."/>
            <person name="Sun S."/>
            <person name="Siddharthan R."/>
            <person name="Tellgren-Roth C."/>
            <person name="Dawson T.L."/>
            <person name="Heitman J."/>
            <person name="Sanyal K."/>
        </authorList>
    </citation>
    <scope>NUCLEOTIDE SEQUENCE [LARGE SCALE GENOMIC DNA]</scope>
    <source>
        <strain evidence="7">CBS14141</strain>
    </source>
</reference>
<name>A0ABY8ELC1_MALFU</name>